<name>A0A845AYK7_9SPHN</name>
<keyword evidence="5" id="KW-1185">Reference proteome</keyword>
<dbReference type="RefSeq" id="WP_160756161.1">
    <property type="nucleotide sequence ID" value="NZ_WTYL01000002.1"/>
</dbReference>
<feature type="transmembrane region" description="Helical" evidence="1">
    <location>
        <begin position="147"/>
        <end position="164"/>
    </location>
</feature>
<evidence type="ECO:0000313" key="5">
    <source>
        <dbReference type="Proteomes" id="UP000431922"/>
    </source>
</evidence>
<dbReference type="EMBL" id="WTYL01000002">
    <property type="protein sequence ID" value="MXP44583.1"/>
    <property type="molecule type" value="Genomic_DNA"/>
</dbReference>
<keyword evidence="1" id="KW-1133">Transmembrane helix</keyword>
<feature type="signal peptide" evidence="2">
    <location>
        <begin position="1"/>
        <end position="24"/>
    </location>
</feature>
<evidence type="ECO:0000256" key="1">
    <source>
        <dbReference type="SAM" id="Phobius"/>
    </source>
</evidence>
<protein>
    <submittedName>
        <fullName evidence="4">PEPxxWA-CTERM sorting domain-containing protein</fullName>
    </submittedName>
</protein>
<proteinExistence type="predicted"/>
<comment type="caution">
    <text evidence="4">The sequence shown here is derived from an EMBL/GenBank/DDBJ whole genome shotgun (WGS) entry which is preliminary data.</text>
</comment>
<sequence>MKSSYFLVTSAIAASLLTAVPASAATLLFDLSGSRNATFTLEVDPVVPDRVNNQPLLGGSQIFFNNVPGTFNGIAGSGNVNFGSGSILAALNISAPGLGFTQFGGADLFSFVDGRPVFNTGTFNFSGIATGRSTLIISEVSGAVPEPATWLMLILGFAAVGGSMRMKRRKTRATIAYA</sequence>
<feature type="domain" description="Ice-binding protein C-terminal" evidence="3">
    <location>
        <begin position="143"/>
        <end position="168"/>
    </location>
</feature>
<evidence type="ECO:0000313" key="4">
    <source>
        <dbReference type="EMBL" id="MXP44583.1"/>
    </source>
</evidence>
<evidence type="ECO:0000256" key="2">
    <source>
        <dbReference type="SAM" id="SignalP"/>
    </source>
</evidence>
<dbReference type="NCBIfam" id="NF035944">
    <property type="entry name" value="PEPxxWA-CTERM"/>
    <property type="match status" value="1"/>
</dbReference>
<dbReference type="Proteomes" id="UP000431922">
    <property type="component" value="Unassembled WGS sequence"/>
</dbReference>
<keyword evidence="1" id="KW-0472">Membrane</keyword>
<keyword evidence="2" id="KW-0732">Signal</keyword>
<organism evidence="4 5">
    <name type="scientific">Allopontixanthobacter sediminis</name>
    <dbReference type="NCBI Taxonomy" id="1689985"/>
    <lineage>
        <taxon>Bacteria</taxon>
        <taxon>Pseudomonadati</taxon>
        <taxon>Pseudomonadota</taxon>
        <taxon>Alphaproteobacteria</taxon>
        <taxon>Sphingomonadales</taxon>
        <taxon>Erythrobacteraceae</taxon>
        <taxon>Allopontixanthobacter</taxon>
    </lineage>
</organism>
<evidence type="ECO:0000259" key="3">
    <source>
        <dbReference type="Pfam" id="PF07589"/>
    </source>
</evidence>
<feature type="chain" id="PRO_5032458061" evidence="2">
    <location>
        <begin position="25"/>
        <end position="178"/>
    </location>
</feature>
<dbReference type="NCBIfam" id="TIGR02595">
    <property type="entry name" value="PEP_CTERM"/>
    <property type="match status" value="1"/>
</dbReference>
<dbReference type="Pfam" id="PF07589">
    <property type="entry name" value="PEP-CTERM"/>
    <property type="match status" value="1"/>
</dbReference>
<reference evidence="4 5" key="1">
    <citation type="submission" date="2019-12" db="EMBL/GenBank/DDBJ databases">
        <title>Genomic-based taxomic classification of the family Erythrobacteraceae.</title>
        <authorList>
            <person name="Xu L."/>
        </authorList>
    </citation>
    <scope>NUCLEOTIDE SEQUENCE [LARGE SCALE GENOMIC DNA]</scope>
    <source>
        <strain evidence="4 5">KCTC 42453</strain>
    </source>
</reference>
<dbReference type="OrthoDB" id="7571274at2"/>
<gene>
    <name evidence="4" type="ORF">GRI65_08955</name>
</gene>
<keyword evidence="1" id="KW-0812">Transmembrane</keyword>
<accession>A0A845AYK7</accession>
<dbReference type="InterPro" id="IPR013424">
    <property type="entry name" value="Ice-binding_C"/>
</dbReference>
<dbReference type="AlphaFoldDB" id="A0A845AYK7"/>